<dbReference type="EMBL" id="JAYRBN010000074">
    <property type="protein sequence ID" value="KAL2733162.1"/>
    <property type="molecule type" value="Genomic_DNA"/>
</dbReference>
<evidence type="ECO:0000313" key="1">
    <source>
        <dbReference type="EMBL" id="KAL2733162.1"/>
    </source>
</evidence>
<evidence type="ECO:0000313" key="2">
    <source>
        <dbReference type="Proteomes" id="UP001607303"/>
    </source>
</evidence>
<protein>
    <submittedName>
        <fullName evidence="1">Uncharacterized protein</fullName>
    </submittedName>
</protein>
<proteinExistence type="predicted"/>
<sequence>MLYDLFRFGVKLWSGDTELREMTTKSNVRPILIINGSVLLRFSKSTHRSSRSTHPLDIKKKSQWILAYERGQQERTFDLLLQLLVQLCFGLRRENSENCAKAIPIKLRSGDTRLRERKTKTSLRPPLTMKLRSGDTRLRERKTKTGLRPPLTVISLVVFWTSTRELRKLCEGHSYEIAKWGYSAAIKLRSGDTRLRERKIKRSLRPPLTVISLVVFWTSTRELGKFRGGHSCKLNCEVGILGCGRGKQRRAFDRLLQLLIKLRSGDTRLRERKTKTSLRPPLTVISLVVFWTSTRELGKFRGGHSCKLNCEVGILGCGRGKQRRAFDGLLHLLMKLRSGDTRLRERTTKTGLRPTLTVTSSVMKLRSGDTRLRERKTKTGLRPPLTVISLVVFWTSTREFGKFRGGHSCKLNCEVGILGCGRGKQRRTFDGLLHLLIKLRSGDTRLQERKTKTSLRRTFTLTSLVLFWTSTRELGKFRGGHSCNVYLILDEIAKWGYSAARENNKDGPSTDSYNEIAKWGYSAAGEENKDGPSTASYNEIAKWGYSTAGEENKDGPSTASYNEIAKWGYSAAREQQRRAFDRLLQLLVQLCFGLRRENSENCAKAIPRLFDFRLNYEVGIHGWERGQQRQALQRLLQLQVQLCCGLQRVNLDIFAGCLSSEYSRRVDANFVFAFSGDFDNLSPRMDFEIFALPEDFENLSRRKDLEIFALPVDFENLSPRRDLEIFAFPVDFDNLSPRVDLEIFAPLRDFENLSPRVDLEIFAPLGGLKIYLHEGT</sequence>
<reference evidence="1 2" key="1">
    <citation type="journal article" date="2024" name="Ann. Entomol. Soc. Am.">
        <title>Genomic analyses of the southern and eastern yellowjacket wasps (Hymenoptera: Vespidae) reveal evolutionary signatures of social life.</title>
        <authorList>
            <person name="Catto M.A."/>
            <person name="Caine P.B."/>
            <person name="Orr S.E."/>
            <person name="Hunt B.G."/>
            <person name="Goodisman M.A.D."/>
        </authorList>
    </citation>
    <scope>NUCLEOTIDE SEQUENCE [LARGE SCALE GENOMIC DNA]</scope>
    <source>
        <strain evidence="1">232</strain>
        <tissue evidence="1">Head and thorax</tissue>
    </source>
</reference>
<accession>A0ABD2BK61</accession>
<gene>
    <name evidence="1" type="ORF">V1477_014130</name>
</gene>
<dbReference type="AlphaFoldDB" id="A0ABD2BK61"/>
<keyword evidence="2" id="KW-1185">Reference proteome</keyword>
<comment type="caution">
    <text evidence="1">The sequence shown here is derived from an EMBL/GenBank/DDBJ whole genome shotgun (WGS) entry which is preliminary data.</text>
</comment>
<dbReference type="Proteomes" id="UP001607303">
    <property type="component" value="Unassembled WGS sequence"/>
</dbReference>
<name>A0ABD2BK61_VESMC</name>
<organism evidence="1 2">
    <name type="scientific">Vespula maculifrons</name>
    <name type="common">Eastern yellow jacket</name>
    <name type="synonym">Wasp</name>
    <dbReference type="NCBI Taxonomy" id="7453"/>
    <lineage>
        <taxon>Eukaryota</taxon>
        <taxon>Metazoa</taxon>
        <taxon>Ecdysozoa</taxon>
        <taxon>Arthropoda</taxon>
        <taxon>Hexapoda</taxon>
        <taxon>Insecta</taxon>
        <taxon>Pterygota</taxon>
        <taxon>Neoptera</taxon>
        <taxon>Endopterygota</taxon>
        <taxon>Hymenoptera</taxon>
        <taxon>Apocrita</taxon>
        <taxon>Aculeata</taxon>
        <taxon>Vespoidea</taxon>
        <taxon>Vespidae</taxon>
        <taxon>Vespinae</taxon>
        <taxon>Vespula</taxon>
    </lineage>
</organism>